<reference evidence="2 4" key="2">
    <citation type="submission" date="2019-03" db="EMBL/GenBank/DDBJ databases">
        <title>Genomics of glacier-inhabiting Cryobacterium strains.</title>
        <authorList>
            <person name="Liu Q."/>
            <person name="Xin Y.-H."/>
        </authorList>
    </citation>
    <scope>NUCLEOTIDE SEQUENCE [LARGE SCALE GENOMIC DNA]</scope>
    <source>
        <strain evidence="2 4">Hh34</strain>
    </source>
</reference>
<gene>
    <name evidence="2" type="ORF">E3O11_16825</name>
    <name evidence="1" type="ORF">SAMN05216274_110118</name>
</gene>
<dbReference type="AlphaFoldDB" id="A0A1I3BSZ9"/>
<reference evidence="1 3" key="1">
    <citation type="submission" date="2016-10" db="EMBL/GenBank/DDBJ databases">
        <authorList>
            <person name="Varghese N."/>
            <person name="Submissions S."/>
        </authorList>
    </citation>
    <scope>NUCLEOTIDE SEQUENCE [LARGE SCALE GENOMIC DNA]</scope>
    <source>
        <strain evidence="1 3">GMCC 1.11211</strain>
    </source>
</reference>
<name>A0A1I3BSZ9_9MICO</name>
<proteinExistence type="predicted"/>
<evidence type="ECO:0000313" key="4">
    <source>
        <dbReference type="Proteomes" id="UP000297963"/>
    </source>
</evidence>
<evidence type="ECO:0000313" key="1">
    <source>
        <dbReference type="EMBL" id="SFH65300.1"/>
    </source>
</evidence>
<accession>A0A1I3BSZ9</accession>
<sequence length="177" mass="19852">MSGLRRFTPHVSGFLFARFEAIEVDLLRLATSQLVDMLDAGAADPVLARSNGVFGRLLPDAYRDDDEAAAEFRRFTAPGLLERKEHNAQIVLDTLGTERDETETDDEEHQPVTISLDPNAVQAWLRSLTDLRLTLADRLQVSADGVVHLEGEDAPFLRELYDWLGMLQEELVYAIDV</sequence>
<dbReference type="Proteomes" id="UP000199681">
    <property type="component" value="Unassembled WGS sequence"/>
</dbReference>
<protein>
    <submittedName>
        <fullName evidence="2">DUF2017 family protein</fullName>
    </submittedName>
</protein>
<evidence type="ECO:0000313" key="2">
    <source>
        <dbReference type="EMBL" id="TFB81318.1"/>
    </source>
</evidence>
<comment type="caution">
    <text evidence="2">The sequence shown here is derived from an EMBL/GenBank/DDBJ whole genome shotgun (WGS) entry which is preliminary data.</text>
</comment>
<dbReference type="Proteomes" id="UP000297963">
    <property type="component" value="Unassembled WGS sequence"/>
</dbReference>
<dbReference type="EMBL" id="SOFE01000034">
    <property type="protein sequence ID" value="TFB81318.1"/>
    <property type="molecule type" value="Genomic_DNA"/>
</dbReference>
<dbReference type="Pfam" id="PF09438">
    <property type="entry name" value="DUF2017"/>
    <property type="match status" value="1"/>
</dbReference>
<dbReference type="EMBL" id="FOPW01000010">
    <property type="protein sequence ID" value="SFH65300.1"/>
    <property type="molecule type" value="Genomic_DNA"/>
</dbReference>
<dbReference type="InterPro" id="IPR018561">
    <property type="entry name" value="AosR"/>
</dbReference>
<dbReference type="STRING" id="995038.SAMN05216274_110118"/>
<evidence type="ECO:0000313" key="3">
    <source>
        <dbReference type="Proteomes" id="UP000199681"/>
    </source>
</evidence>
<dbReference type="RefSeq" id="WP_092450690.1">
    <property type="nucleotide sequence ID" value="NZ_BKAC01000022.1"/>
</dbReference>
<organism evidence="2 4">
    <name type="scientific">Cryobacterium levicorallinum</name>
    <dbReference type="NCBI Taxonomy" id="995038"/>
    <lineage>
        <taxon>Bacteria</taxon>
        <taxon>Bacillati</taxon>
        <taxon>Actinomycetota</taxon>
        <taxon>Actinomycetes</taxon>
        <taxon>Micrococcales</taxon>
        <taxon>Microbacteriaceae</taxon>
        <taxon>Cryobacterium</taxon>
    </lineage>
</organism>
<keyword evidence="3" id="KW-1185">Reference proteome</keyword>